<organism evidence="1 2">
    <name type="scientific">Candidatus Cryptobacteroides merdipullorum</name>
    <dbReference type="NCBI Taxonomy" id="2840771"/>
    <lineage>
        <taxon>Bacteria</taxon>
        <taxon>Pseudomonadati</taxon>
        <taxon>Bacteroidota</taxon>
        <taxon>Bacteroidia</taxon>
        <taxon>Bacteroidales</taxon>
        <taxon>Candidatus Cryptobacteroides</taxon>
    </lineage>
</organism>
<accession>A0A9D1KGR5</accession>
<dbReference type="AlphaFoldDB" id="A0A9D1KGR5"/>
<reference evidence="1" key="1">
    <citation type="submission" date="2020-10" db="EMBL/GenBank/DDBJ databases">
        <authorList>
            <person name="Gilroy R."/>
        </authorList>
    </citation>
    <scope>NUCLEOTIDE SEQUENCE</scope>
    <source>
        <strain evidence="1">ChiHecec2B26-709</strain>
    </source>
</reference>
<proteinExistence type="predicted"/>
<dbReference type="EMBL" id="DVLC01000073">
    <property type="protein sequence ID" value="HIT46976.1"/>
    <property type="molecule type" value="Genomic_DNA"/>
</dbReference>
<evidence type="ECO:0000313" key="1">
    <source>
        <dbReference type="EMBL" id="HIT46976.1"/>
    </source>
</evidence>
<comment type="caution">
    <text evidence="1">The sequence shown here is derived from an EMBL/GenBank/DDBJ whole genome shotgun (WGS) entry which is preliminary data.</text>
</comment>
<reference evidence="1" key="2">
    <citation type="journal article" date="2021" name="PeerJ">
        <title>Extensive microbial diversity within the chicken gut microbiome revealed by metagenomics and culture.</title>
        <authorList>
            <person name="Gilroy R."/>
            <person name="Ravi A."/>
            <person name="Getino M."/>
            <person name="Pursley I."/>
            <person name="Horton D.L."/>
            <person name="Alikhan N.F."/>
            <person name="Baker D."/>
            <person name="Gharbi K."/>
            <person name="Hall N."/>
            <person name="Watson M."/>
            <person name="Adriaenssens E.M."/>
            <person name="Foster-Nyarko E."/>
            <person name="Jarju S."/>
            <person name="Secka A."/>
            <person name="Antonio M."/>
            <person name="Oren A."/>
            <person name="Chaudhuri R.R."/>
            <person name="La Ragione R."/>
            <person name="Hildebrand F."/>
            <person name="Pallen M.J."/>
        </authorList>
    </citation>
    <scope>NUCLEOTIDE SEQUENCE</scope>
    <source>
        <strain evidence="1">ChiHecec2B26-709</strain>
    </source>
</reference>
<sequence length="64" mass="7562">MDDKDSVQTDWGCWVLKKTKQELVQFVRDNHTWEPRALEEVINALKDGEEYLLTAFDDGYELND</sequence>
<evidence type="ECO:0000313" key="2">
    <source>
        <dbReference type="Proteomes" id="UP000886881"/>
    </source>
</evidence>
<protein>
    <submittedName>
        <fullName evidence="1">Uncharacterized protein</fullName>
    </submittedName>
</protein>
<name>A0A9D1KGR5_9BACT</name>
<dbReference type="Proteomes" id="UP000886881">
    <property type="component" value="Unassembled WGS sequence"/>
</dbReference>
<gene>
    <name evidence="1" type="ORF">IAC35_03860</name>
</gene>